<gene>
    <name evidence="2" type="ORF">IWX46DRAFT_616893</name>
</gene>
<sequence>MRRCSFVRCVALSPSYPSGGWCLLGAGRGRWAMALPGRSGWTGWAVVSSRASIGEMVDGVGEDTAECKKAACGGDIRWALLLGGISLPTSPPLHPPSQPHQPPQQTPSRTPINNHVPRMDPRLAMQPRRHPPRSPHPVPLHPRQTQPRRPRRLRPELQPGGARHADARRVRVHRGREDPAGGMVQTVSGGEEARSQGF</sequence>
<dbReference type="EMBL" id="JBBPDW010000066">
    <property type="protein sequence ID" value="KAK7530049.1"/>
    <property type="molecule type" value="Genomic_DNA"/>
</dbReference>
<comment type="caution">
    <text evidence="2">The sequence shown here is derived from an EMBL/GenBank/DDBJ whole genome shotgun (WGS) entry which is preliminary data.</text>
</comment>
<evidence type="ECO:0000256" key="1">
    <source>
        <dbReference type="SAM" id="MobiDB-lite"/>
    </source>
</evidence>
<feature type="compositionally biased region" description="Basic and acidic residues" evidence="1">
    <location>
        <begin position="163"/>
        <end position="179"/>
    </location>
</feature>
<evidence type="ECO:0000313" key="2">
    <source>
        <dbReference type="EMBL" id="KAK7530049.1"/>
    </source>
</evidence>
<dbReference type="Proteomes" id="UP001365128">
    <property type="component" value="Unassembled WGS sequence"/>
</dbReference>
<name>A0ABR1L484_9PEZI</name>
<reference evidence="2 3" key="1">
    <citation type="submission" date="2024-04" db="EMBL/GenBank/DDBJ databases">
        <title>Phyllosticta paracitricarpa is synonymous to the EU quarantine fungus P. citricarpa based on phylogenomic analyses.</title>
        <authorList>
            <consortium name="Lawrence Berkeley National Laboratory"/>
            <person name="Van Ingen-Buijs V.A."/>
            <person name="Van Westerhoven A.C."/>
            <person name="Haridas S."/>
            <person name="Skiadas P."/>
            <person name="Martin F."/>
            <person name="Groenewald J.Z."/>
            <person name="Crous P.W."/>
            <person name="Seidl M.F."/>
        </authorList>
    </citation>
    <scope>NUCLEOTIDE SEQUENCE [LARGE SCALE GENOMIC DNA]</scope>
    <source>
        <strain evidence="2 3">CBS 122670</strain>
    </source>
</reference>
<protein>
    <submittedName>
        <fullName evidence="2">Uncharacterized protein</fullName>
    </submittedName>
</protein>
<keyword evidence="3" id="KW-1185">Reference proteome</keyword>
<accession>A0ABR1L484</accession>
<feature type="region of interest" description="Disordered" evidence="1">
    <location>
        <begin position="87"/>
        <end position="198"/>
    </location>
</feature>
<evidence type="ECO:0000313" key="3">
    <source>
        <dbReference type="Proteomes" id="UP001365128"/>
    </source>
</evidence>
<proteinExistence type="predicted"/>
<feature type="compositionally biased region" description="Pro residues" evidence="1">
    <location>
        <begin position="89"/>
        <end position="105"/>
    </location>
</feature>
<organism evidence="2 3">
    <name type="scientific">Phyllosticta citricarpa</name>
    <dbReference type="NCBI Taxonomy" id="55181"/>
    <lineage>
        <taxon>Eukaryota</taxon>
        <taxon>Fungi</taxon>
        <taxon>Dikarya</taxon>
        <taxon>Ascomycota</taxon>
        <taxon>Pezizomycotina</taxon>
        <taxon>Dothideomycetes</taxon>
        <taxon>Dothideomycetes incertae sedis</taxon>
        <taxon>Botryosphaeriales</taxon>
        <taxon>Phyllostictaceae</taxon>
        <taxon>Phyllosticta</taxon>
    </lineage>
</organism>